<dbReference type="PANTHER" id="PTHR33372">
    <property type="match status" value="1"/>
</dbReference>
<dbReference type="GO" id="GO:0031969">
    <property type="term" value="C:chloroplast membrane"/>
    <property type="evidence" value="ECO:0007669"/>
    <property type="project" value="TreeGrafter"/>
</dbReference>
<keyword evidence="1" id="KW-0472">Membrane</keyword>
<evidence type="ECO:0000256" key="1">
    <source>
        <dbReference type="SAM" id="Phobius"/>
    </source>
</evidence>
<evidence type="ECO:0008006" key="4">
    <source>
        <dbReference type="Google" id="ProtNLM"/>
    </source>
</evidence>
<evidence type="ECO:0000313" key="2">
    <source>
        <dbReference type="EMBL" id="KAK9287351.1"/>
    </source>
</evidence>
<feature type="transmembrane region" description="Helical" evidence="1">
    <location>
        <begin position="273"/>
        <end position="297"/>
    </location>
</feature>
<keyword evidence="1" id="KW-1133">Transmembrane helix</keyword>
<keyword evidence="3" id="KW-1185">Reference proteome</keyword>
<reference evidence="2 3" key="1">
    <citation type="journal article" date="2024" name="Plant J.">
        <title>Genome sequences and population genomics reveal climatic adaptation and genomic divergence between two closely related sweetgum species.</title>
        <authorList>
            <person name="Xu W.Q."/>
            <person name="Ren C.Q."/>
            <person name="Zhang X.Y."/>
            <person name="Comes H.P."/>
            <person name="Liu X.H."/>
            <person name="Li Y.G."/>
            <person name="Kettle C.J."/>
            <person name="Jalonen R."/>
            <person name="Gaisberger H."/>
            <person name="Ma Y.Z."/>
            <person name="Qiu Y.X."/>
        </authorList>
    </citation>
    <scope>NUCLEOTIDE SEQUENCE [LARGE SCALE GENOMIC DNA]</scope>
    <source>
        <strain evidence="2">Hangzhou</strain>
    </source>
</reference>
<dbReference type="InterPro" id="IPR021788">
    <property type="entry name" value="CPP1-like"/>
</dbReference>
<dbReference type="EMBL" id="JBBPBK010000004">
    <property type="protein sequence ID" value="KAK9287351.1"/>
    <property type="molecule type" value="Genomic_DNA"/>
</dbReference>
<accession>A0AAP0X2R1</accession>
<feature type="transmembrane region" description="Helical" evidence="1">
    <location>
        <begin position="243"/>
        <end position="261"/>
    </location>
</feature>
<name>A0AAP0X2R1_LIQFO</name>
<organism evidence="2 3">
    <name type="scientific">Liquidambar formosana</name>
    <name type="common">Formosan gum</name>
    <dbReference type="NCBI Taxonomy" id="63359"/>
    <lineage>
        <taxon>Eukaryota</taxon>
        <taxon>Viridiplantae</taxon>
        <taxon>Streptophyta</taxon>
        <taxon>Embryophyta</taxon>
        <taxon>Tracheophyta</taxon>
        <taxon>Spermatophyta</taxon>
        <taxon>Magnoliopsida</taxon>
        <taxon>eudicotyledons</taxon>
        <taxon>Gunneridae</taxon>
        <taxon>Pentapetalae</taxon>
        <taxon>Saxifragales</taxon>
        <taxon>Altingiaceae</taxon>
        <taxon>Liquidambar</taxon>
    </lineage>
</organism>
<gene>
    <name evidence="2" type="ORF">L1049_015768</name>
</gene>
<keyword evidence="1" id="KW-0812">Transmembrane</keyword>
<proteinExistence type="predicted"/>
<comment type="caution">
    <text evidence="2">The sequence shown here is derived from an EMBL/GenBank/DDBJ whole genome shotgun (WGS) entry which is preliminary data.</text>
</comment>
<dbReference type="AlphaFoldDB" id="A0AAP0X2R1"/>
<sequence>MAITLSVRPNRAMLGRNPTGSLFPRPPVRRTGTAPVGKKMIRNDRRVGWRVVIPSRRTLSKTTTLVLAGSRADDSAPFEMSVENALKLLGVSEGASFDDILRAKKSIIAACKDDQETIAQVEAAYDMLLMQSLTQRRAGKVVNSSIRYADVKPVNAPGMGSMPQWLQTTVKNSPISVETPSTGDLGIQAGVYGALMVLSYVNGASTPSAGVYAGADVPGLILATSFGASLYFMTKKNVKLGKATIITIGGLVAGAVVGSVVENWLQVDIVPFFGIHTPATVVSEFIVFSQFLVSLYLR</sequence>
<dbReference type="Proteomes" id="UP001415857">
    <property type="component" value="Unassembled WGS sequence"/>
</dbReference>
<evidence type="ECO:0000313" key="3">
    <source>
        <dbReference type="Proteomes" id="UP001415857"/>
    </source>
</evidence>
<dbReference type="Pfam" id="PF11833">
    <property type="entry name" value="CPP1-like"/>
    <property type="match status" value="1"/>
</dbReference>
<feature type="transmembrane region" description="Helical" evidence="1">
    <location>
        <begin position="209"/>
        <end position="231"/>
    </location>
</feature>
<protein>
    <recommendedName>
        <fullName evidence="4">Protein CHAPERONE-LIKE PROTEIN OF POR1, chloroplastic</fullName>
    </recommendedName>
</protein>
<dbReference type="PANTHER" id="PTHR33372:SF10">
    <property type="entry name" value="OS03G0137300 PROTEIN"/>
    <property type="match status" value="1"/>
</dbReference>